<comment type="caution">
    <text evidence="1">The sequence shown here is derived from an EMBL/GenBank/DDBJ whole genome shotgun (WGS) entry which is preliminary data.</text>
</comment>
<dbReference type="Gene3D" id="2.40.50.140">
    <property type="entry name" value="Nucleic acid-binding proteins"/>
    <property type="match status" value="1"/>
</dbReference>
<accession>A0ABR2K9W6</accession>
<reference evidence="1 2" key="1">
    <citation type="submission" date="2024-04" db="EMBL/GenBank/DDBJ databases">
        <title>Tritrichomonas musculus Genome.</title>
        <authorList>
            <person name="Alves-Ferreira E."/>
            <person name="Grigg M."/>
            <person name="Lorenzi H."/>
            <person name="Galac M."/>
        </authorList>
    </citation>
    <scope>NUCLEOTIDE SEQUENCE [LARGE SCALE GENOMIC DNA]</scope>
    <source>
        <strain evidence="1 2">EAF2021</strain>
    </source>
</reference>
<organism evidence="1 2">
    <name type="scientific">Tritrichomonas musculus</name>
    <dbReference type="NCBI Taxonomy" id="1915356"/>
    <lineage>
        <taxon>Eukaryota</taxon>
        <taxon>Metamonada</taxon>
        <taxon>Parabasalia</taxon>
        <taxon>Tritrichomonadida</taxon>
        <taxon>Tritrichomonadidae</taxon>
        <taxon>Tritrichomonas</taxon>
    </lineage>
</organism>
<name>A0ABR2K9W6_9EUKA</name>
<keyword evidence="2" id="KW-1185">Reference proteome</keyword>
<sequence>MSDENFIFDPSDYARYASIEDVLNNKAYAKKKVRVLGTIVQNDRQSKIIYLAGKNNDVKIECSIPDDFINIIEENQTYQIIGIVESSHIPTINTIIVKPLNSVDQSAYNFAVHKFNEFVFQ</sequence>
<protein>
    <recommendedName>
        <fullName evidence="3">Replication factor A protein 3</fullName>
    </recommendedName>
</protein>
<dbReference type="InterPro" id="IPR012340">
    <property type="entry name" value="NA-bd_OB-fold"/>
</dbReference>
<dbReference type="Proteomes" id="UP001470230">
    <property type="component" value="Unassembled WGS sequence"/>
</dbReference>
<gene>
    <name evidence="1" type="ORF">M9Y10_038977</name>
</gene>
<evidence type="ECO:0008006" key="3">
    <source>
        <dbReference type="Google" id="ProtNLM"/>
    </source>
</evidence>
<proteinExistence type="predicted"/>
<evidence type="ECO:0000313" key="2">
    <source>
        <dbReference type="Proteomes" id="UP001470230"/>
    </source>
</evidence>
<evidence type="ECO:0000313" key="1">
    <source>
        <dbReference type="EMBL" id="KAK8887918.1"/>
    </source>
</evidence>
<dbReference type="EMBL" id="JAPFFF010000006">
    <property type="protein sequence ID" value="KAK8887918.1"/>
    <property type="molecule type" value="Genomic_DNA"/>
</dbReference>